<accession>X1E8R6</accession>
<organism evidence="2">
    <name type="scientific">marine sediment metagenome</name>
    <dbReference type="NCBI Taxonomy" id="412755"/>
    <lineage>
        <taxon>unclassified sequences</taxon>
        <taxon>metagenomes</taxon>
        <taxon>ecological metagenomes</taxon>
    </lineage>
</organism>
<dbReference type="Pfam" id="PF01314">
    <property type="entry name" value="AFOR_C"/>
    <property type="match status" value="1"/>
</dbReference>
<feature type="domain" description="Aldehyde ferredoxin oxidoreductase C-terminal" evidence="1">
    <location>
        <begin position="4"/>
        <end position="163"/>
    </location>
</feature>
<dbReference type="Gene3D" id="1.10.599.10">
    <property type="entry name" value="Aldehyde Ferredoxin Oxidoreductase Protein, subunit A, domain 3"/>
    <property type="match status" value="1"/>
</dbReference>
<evidence type="ECO:0000259" key="1">
    <source>
        <dbReference type="Pfam" id="PF01314"/>
    </source>
</evidence>
<reference evidence="2" key="1">
    <citation type="journal article" date="2014" name="Front. Microbiol.">
        <title>High frequency of phylogenetically diverse reductive dehalogenase-homologous genes in deep subseafloor sedimentary metagenomes.</title>
        <authorList>
            <person name="Kawai M."/>
            <person name="Futagami T."/>
            <person name="Toyoda A."/>
            <person name="Takaki Y."/>
            <person name="Nishi S."/>
            <person name="Hori S."/>
            <person name="Arai W."/>
            <person name="Tsubouchi T."/>
            <person name="Morono Y."/>
            <person name="Uchiyama I."/>
            <person name="Ito T."/>
            <person name="Fujiyama A."/>
            <person name="Inagaki F."/>
            <person name="Takami H."/>
        </authorList>
    </citation>
    <scope>NUCLEOTIDE SEQUENCE</scope>
    <source>
        <strain evidence="2">Expedition CK06-06</strain>
    </source>
</reference>
<name>X1E8R6_9ZZZZ</name>
<dbReference type="GO" id="GO:0051536">
    <property type="term" value="F:iron-sulfur cluster binding"/>
    <property type="evidence" value="ECO:0007669"/>
    <property type="project" value="InterPro"/>
</dbReference>
<proteinExistence type="predicted"/>
<evidence type="ECO:0000313" key="2">
    <source>
        <dbReference type="EMBL" id="GAH05028.1"/>
    </source>
</evidence>
<sequence length="164" mass="18458">TCCVGANHEKCDWFTAEMGSLDYASLKIQSGDRSSIKRREKGVVALQDIRAIDDSAVNCNFPHPSLVHLVGYINGATGFDYDLKALLSVGERINTLKRVINCNLGITRADDRLPSHVLKVLKSGKTTDVKIELESNLQKYYKFRDWDWETGRPTEERLKSLGIK</sequence>
<dbReference type="PANTHER" id="PTHR30038">
    <property type="entry name" value="ALDEHYDE FERREDOXIN OXIDOREDUCTASE"/>
    <property type="match status" value="1"/>
</dbReference>
<dbReference type="InterPro" id="IPR036021">
    <property type="entry name" value="Tungsten_al_ferr_oxy-like_C"/>
</dbReference>
<dbReference type="SUPFAM" id="SSF48310">
    <property type="entry name" value="Aldehyde ferredoxin oxidoreductase, C-terminal domains"/>
    <property type="match status" value="1"/>
</dbReference>
<dbReference type="InterPro" id="IPR001203">
    <property type="entry name" value="OxRdtase_Ald_Fedxn_C"/>
</dbReference>
<gene>
    <name evidence="2" type="ORF">S01H4_38282</name>
</gene>
<dbReference type="PANTHER" id="PTHR30038:SF0">
    <property type="entry name" value="TUNGSTEN-CONTAINING ALDEHYDE FERREDOXIN OXIDOREDUCTASE"/>
    <property type="match status" value="1"/>
</dbReference>
<dbReference type="GO" id="GO:0016625">
    <property type="term" value="F:oxidoreductase activity, acting on the aldehyde or oxo group of donors, iron-sulfur protein as acceptor"/>
    <property type="evidence" value="ECO:0007669"/>
    <property type="project" value="InterPro"/>
</dbReference>
<dbReference type="GO" id="GO:0009055">
    <property type="term" value="F:electron transfer activity"/>
    <property type="evidence" value="ECO:0007669"/>
    <property type="project" value="InterPro"/>
</dbReference>
<dbReference type="AlphaFoldDB" id="X1E8R6"/>
<feature type="non-terminal residue" evidence="2">
    <location>
        <position position="1"/>
    </location>
</feature>
<comment type="caution">
    <text evidence="2">The sequence shown here is derived from an EMBL/GenBank/DDBJ whole genome shotgun (WGS) entry which is preliminary data.</text>
</comment>
<protein>
    <recommendedName>
        <fullName evidence="1">Aldehyde ferredoxin oxidoreductase C-terminal domain-containing protein</fullName>
    </recommendedName>
</protein>
<dbReference type="InterPro" id="IPR013985">
    <property type="entry name" value="Ald_Fedxn_OxRdtase_dom3"/>
</dbReference>
<dbReference type="InterPro" id="IPR051919">
    <property type="entry name" value="W-dependent_AOR"/>
</dbReference>
<dbReference type="EMBL" id="BART01020636">
    <property type="protein sequence ID" value="GAH05028.1"/>
    <property type="molecule type" value="Genomic_DNA"/>
</dbReference>